<sequence>MIRCVAPPLLLLLLLLAAPARSVAPDAPWVMRSPPVASLTAPLQRIGFGSCNDQGMEQPLWPVISQHRPEIWVWMGDNIYGDIRQRDEPKQYFPPKLFHEAPPEVLRRRYAKQLSYPEYQAFVNVTPMIGIWDDHDFGINDGHKGYTYREQSQQIFLDYFNEPLDYHRDEYKQHDGDFLGERQWQWLERELLTSTAAFNVIVSGIQILPADRFFGAESWSRFPHQRERLLELILRSQAKGVILLSGDVHFAEINQVICGDGKATLTEMTSSGMTHSWMQFHFPEIKFFPALIFTFANMLLPWEFRPRHDAFYGFLNWGMIEIDWDHAPHPVARVVVRGRDAQIKLKHTVASVSLPSVDPAKDAASCRPPRELPVLERRFWQLSIVVALALLFSSILFNVVVLLWLVKYAAQRLLRRAPPAASPQMTTTVEKKKKKTQ</sequence>
<evidence type="ECO:0000256" key="2">
    <source>
        <dbReference type="SAM" id="SignalP"/>
    </source>
</evidence>
<accession>A0AAD5M5F3</accession>
<dbReference type="Proteomes" id="UP001209570">
    <property type="component" value="Unassembled WGS sequence"/>
</dbReference>
<evidence type="ECO:0000259" key="3">
    <source>
        <dbReference type="Pfam" id="PF09423"/>
    </source>
</evidence>
<name>A0AAD5M5F3_PYTIN</name>
<dbReference type="Pfam" id="PF09423">
    <property type="entry name" value="PhoD"/>
    <property type="match status" value="2"/>
</dbReference>
<keyword evidence="5" id="KW-1185">Reference proteome</keyword>
<reference evidence="4" key="1">
    <citation type="submission" date="2021-12" db="EMBL/GenBank/DDBJ databases">
        <title>Prjna785345.</title>
        <authorList>
            <person name="Rujirawat T."/>
            <person name="Krajaejun T."/>
        </authorList>
    </citation>
    <scope>NUCLEOTIDE SEQUENCE</scope>
    <source>
        <strain evidence="4">Pi057C3</strain>
    </source>
</reference>
<keyword evidence="2" id="KW-0732">Signal</keyword>
<keyword evidence="1" id="KW-0472">Membrane</keyword>
<evidence type="ECO:0000256" key="1">
    <source>
        <dbReference type="SAM" id="Phobius"/>
    </source>
</evidence>
<feature type="transmembrane region" description="Helical" evidence="1">
    <location>
        <begin position="379"/>
        <end position="406"/>
    </location>
</feature>
<feature type="chain" id="PRO_5042145949" description="PhoD-like phosphatase metallophosphatase domain-containing protein" evidence="2">
    <location>
        <begin position="23"/>
        <end position="437"/>
    </location>
</feature>
<proteinExistence type="predicted"/>
<comment type="caution">
    <text evidence="4">The sequence shown here is derived from an EMBL/GenBank/DDBJ whole genome shotgun (WGS) entry which is preliminary data.</text>
</comment>
<evidence type="ECO:0000313" key="4">
    <source>
        <dbReference type="EMBL" id="KAJ0402774.1"/>
    </source>
</evidence>
<dbReference type="PANTHER" id="PTHR33987">
    <property type="entry name" value="CALCINEURIN-LIKE METALLO-PHOSPHOESTERASE SUPERFAMILY PROTEIN"/>
    <property type="match status" value="1"/>
</dbReference>
<dbReference type="EMBL" id="JAKCXM010000095">
    <property type="protein sequence ID" value="KAJ0402774.1"/>
    <property type="molecule type" value="Genomic_DNA"/>
</dbReference>
<dbReference type="AlphaFoldDB" id="A0AAD5M5F3"/>
<feature type="signal peptide" evidence="2">
    <location>
        <begin position="1"/>
        <end position="22"/>
    </location>
</feature>
<evidence type="ECO:0000313" key="5">
    <source>
        <dbReference type="Proteomes" id="UP001209570"/>
    </source>
</evidence>
<dbReference type="InterPro" id="IPR038607">
    <property type="entry name" value="PhoD-like_sf"/>
</dbReference>
<keyword evidence="1" id="KW-0812">Transmembrane</keyword>
<dbReference type="CDD" id="cd07389">
    <property type="entry name" value="MPP_PhoD"/>
    <property type="match status" value="1"/>
</dbReference>
<dbReference type="InterPro" id="IPR029052">
    <property type="entry name" value="Metallo-depent_PP-like"/>
</dbReference>
<organism evidence="4 5">
    <name type="scientific">Pythium insidiosum</name>
    <name type="common">Pythiosis disease agent</name>
    <dbReference type="NCBI Taxonomy" id="114742"/>
    <lineage>
        <taxon>Eukaryota</taxon>
        <taxon>Sar</taxon>
        <taxon>Stramenopiles</taxon>
        <taxon>Oomycota</taxon>
        <taxon>Peronosporomycetes</taxon>
        <taxon>Pythiales</taxon>
        <taxon>Pythiaceae</taxon>
        <taxon>Pythium</taxon>
    </lineage>
</organism>
<keyword evidence="1" id="KW-1133">Transmembrane helix</keyword>
<gene>
    <name evidence="4" type="ORF">P43SY_009718</name>
</gene>
<feature type="domain" description="PhoD-like phosphatase metallophosphatase" evidence="3">
    <location>
        <begin position="150"/>
        <end position="272"/>
    </location>
</feature>
<dbReference type="InterPro" id="IPR018946">
    <property type="entry name" value="PhoD-like_MPP"/>
</dbReference>
<dbReference type="SUPFAM" id="SSF56300">
    <property type="entry name" value="Metallo-dependent phosphatases"/>
    <property type="match status" value="1"/>
</dbReference>
<protein>
    <recommendedName>
        <fullName evidence="3">PhoD-like phosphatase metallophosphatase domain-containing protein</fullName>
    </recommendedName>
</protein>
<feature type="domain" description="PhoD-like phosphatase metallophosphatase" evidence="3">
    <location>
        <begin position="62"/>
        <end position="137"/>
    </location>
</feature>
<dbReference type="PANTHER" id="PTHR33987:SF1">
    <property type="entry name" value="CALCINEURIN-LIKE METALLO-PHOSPHOESTERASE SUPERFAMILY PROTEIN"/>
    <property type="match status" value="1"/>
</dbReference>
<dbReference type="Gene3D" id="3.60.21.70">
    <property type="entry name" value="PhoD-like phosphatase"/>
    <property type="match status" value="1"/>
</dbReference>